<evidence type="ECO:0000256" key="2">
    <source>
        <dbReference type="ARBA" id="ARBA00023002"/>
    </source>
</evidence>
<dbReference type="STRING" id="578942.SAMN05216289_11868"/>
<dbReference type="GO" id="GO:0016020">
    <property type="term" value="C:membrane"/>
    <property type="evidence" value="ECO:0007669"/>
    <property type="project" value="TreeGrafter"/>
</dbReference>
<comment type="similarity">
    <text evidence="1">Belongs to the short-chain dehydrogenases/reductases (SDR) family.</text>
</comment>
<dbReference type="PANTHER" id="PTHR44196">
    <property type="entry name" value="DEHYDROGENASE/REDUCTASE SDR FAMILY MEMBER 7B"/>
    <property type="match status" value="1"/>
</dbReference>
<dbReference type="PROSITE" id="PS00061">
    <property type="entry name" value="ADH_SHORT"/>
    <property type="match status" value="1"/>
</dbReference>
<dbReference type="EMBL" id="FOVF01000018">
    <property type="protein sequence ID" value="SFN39278.1"/>
    <property type="molecule type" value="Genomic_DNA"/>
</dbReference>
<dbReference type="RefSeq" id="WP_175498068.1">
    <property type="nucleotide sequence ID" value="NZ_FOVF01000018.1"/>
</dbReference>
<evidence type="ECO:0000313" key="3">
    <source>
        <dbReference type="EMBL" id="SFN39278.1"/>
    </source>
</evidence>
<reference evidence="3 4" key="1">
    <citation type="submission" date="2016-10" db="EMBL/GenBank/DDBJ databases">
        <authorList>
            <person name="de Groot N.N."/>
        </authorList>
    </citation>
    <scope>NUCLEOTIDE SEQUENCE [LARGE SCALE GENOMIC DNA]</scope>
    <source>
        <strain evidence="3 4">CGMCC 1.7659</strain>
    </source>
</reference>
<dbReference type="GO" id="GO:0016491">
    <property type="term" value="F:oxidoreductase activity"/>
    <property type="evidence" value="ECO:0007669"/>
    <property type="project" value="UniProtKB-KW"/>
</dbReference>
<dbReference type="InterPro" id="IPR020904">
    <property type="entry name" value="Sc_DH/Rdtase_CS"/>
</dbReference>
<dbReference type="InterPro" id="IPR002347">
    <property type="entry name" value="SDR_fam"/>
</dbReference>
<keyword evidence="2" id="KW-0560">Oxidoreductase</keyword>
<gene>
    <name evidence="3" type="ORF">SAMN05216289_11868</name>
</gene>
<organism evidence="3 4">
    <name type="scientific">Dokdonella immobilis</name>
    <dbReference type="NCBI Taxonomy" id="578942"/>
    <lineage>
        <taxon>Bacteria</taxon>
        <taxon>Pseudomonadati</taxon>
        <taxon>Pseudomonadota</taxon>
        <taxon>Gammaproteobacteria</taxon>
        <taxon>Lysobacterales</taxon>
        <taxon>Rhodanobacteraceae</taxon>
        <taxon>Dokdonella</taxon>
    </lineage>
</organism>
<accession>A0A1I4YMK2</accession>
<dbReference type="Gene3D" id="3.40.50.720">
    <property type="entry name" value="NAD(P)-binding Rossmann-like Domain"/>
    <property type="match status" value="1"/>
</dbReference>
<keyword evidence="4" id="KW-1185">Reference proteome</keyword>
<dbReference type="AlphaFoldDB" id="A0A1I4YMK2"/>
<dbReference type="PANTHER" id="PTHR44196:SF1">
    <property type="entry name" value="DEHYDROGENASE_REDUCTASE SDR FAMILY MEMBER 7B"/>
    <property type="match status" value="1"/>
</dbReference>
<dbReference type="PRINTS" id="PR00081">
    <property type="entry name" value="GDHRDH"/>
</dbReference>
<sequence length="243" mass="25911">MTAVVVGASSGLGRALAVELARNGHDLLLVASDPRDLAVMAADLRLRYPVQTASLAIDLAGSTNPGARILEALDGLPPLSALLLPVGMSRNDDDGSLSAAGIGQMLAINLHAPIAIAHALLPALLATRGAIVGFGSIAGARGRSRNVVYASAKRGLETYFESLRHGHLPSALRVQFHKLGFLRSNLTFGMKLPLPAAEPEAIARTVVAALERGSFTRYQPRWWGQVALLVRSLPWFVFRRMRD</sequence>
<dbReference type="InterPro" id="IPR036291">
    <property type="entry name" value="NAD(P)-bd_dom_sf"/>
</dbReference>
<dbReference type="Proteomes" id="UP000198575">
    <property type="component" value="Unassembled WGS sequence"/>
</dbReference>
<evidence type="ECO:0000313" key="4">
    <source>
        <dbReference type="Proteomes" id="UP000198575"/>
    </source>
</evidence>
<name>A0A1I4YMK2_9GAMM</name>
<dbReference type="Pfam" id="PF00106">
    <property type="entry name" value="adh_short"/>
    <property type="match status" value="1"/>
</dbReference>
<proteinExistence type="inferred from homology"/>
<dbReference type="SUPFAM" id="SSF51735">
    <property type="entry name" value="NAD(P)-binding Rossmann-fold domains"/>
    <property type="match status" value="1"/>
</dbReference>
<protein>
    <submittedName>
        <fullName evidence="3">Short-chain dehydrogenase</fullName>
    </submittedName>
</protein>
<evidence type="ECO:0000256" key="1">
    <source>
        <dbReference type="ARBA" id="ARBA00006484"/>
    </source>
</evidence>